<sequence>MIRMPIQQMIPYHHQYPRNTATTAPKKENENTQGLSFHEILQQKMAQKNASPSMR</sequence>
<dbReference type="GeneID" id="98576040"/>
<organism evidence="2 3">
    <name type="scientific">Paenibacillus illinoisensis</name>
    <dbReference type="NCBI Taxonomy" id="59845"/>
    <lineage>
        <taxon>Bacteria</taxon>
        <taxon>Bacillati</taxon>
        <taxon>Bacillota</taxon>
        <taxon>Bacilli</taxon>
        <taxon>Bacillales</taxon>
        <taxon>Paenibacillaceae</taxon>
        <taxon>Paenibacillus</taxon>
    </lineage>
</organism>
<comment type="caution">
    <text evidence="2">The sequence shown here is derived from an EMBL/GenBank/DDBJ whole genome shotgun (WGS) entry which is preliminary data.</text>
</comment>
<proteinExistence type="predicted"/>
<evidence type="ECO:0000256" key="1">
    <source>
        <dbReference type="SAM" id="MobiDB-lite"/>
    </source>
</evidence>
<reference evidence="2 3" key="1">
    <citation type="submission" date="2018-01" db="EMBL/GenBank/DDBJ databases">
        <title>Genome sequence of the PGP bacterium Paenibacillus illinoisensis E3.</title>
        <authorList>
            <person name="Rolli E."/>
            <person name="Marasco R."/>
            <person name="Bessem C."/>
            <person name="Michoud G."/>
            <person name="Gaiarsa S."/>
            <person name="Borin S."/>
            <person name="Daffonchio D."/>
        </authorList>
    </citation>
    <scope>NUCLEOTIDE SEQUENCE [LARGE SCALE GENOMIC DNA]</scope>
    <source>
        <strain evidence="2 3">E3</strain>
    </source>
</reference>
<protein>
    <submittedName>
        <fullName evidence="2">Uncharacterized protein</fullName>
    </submittedName>
</protein>
<evidence type="ECO:0000313" key="2">
    <source>
        <dbReference type="EMBL" id="PYY31417.1"/>
    </source>
</evidence>
<dbReference type="RefSeq" id="WP_164764361.1">
    <property type="nucleotide sequence ID" value="NZ_BAAFRC010000010.1"/>
</dbReference>
<gene>
    <name evidence="2" type="ORF">PIL02S_00053</name>
</gene>
<feature type="region of interest" description="Disordered" evidence="1">
    <location>
        <begin position="1"/>
        <end position="32"/>
    </location>
</feature>
<name>A0A2W0CGR1_9BACL</name>
<evidence type="ECO:0000313" key="3">
    <source>
        <dbReference type="Proteomes" id="UP000247459"/>
    </source>
</evidence>
<dbReference type="EMBL" id="PRLG01000001">
    <property type="protein sequence ID" value="PYY31417.1"/>
    <property type="molecule type" value="Genomic_DNA"/>
</dbReference>
<accession>A0A2W0CGR1</accession>
<dbReference type="AlphaFoldDB" id="A0A2W0CGR1"/>
<dbReference type="Proteomes" id="UP000247459">
    <property type="component" value="Unassembled WGS sequence"/>
</dbReference>